<reference evidence="1" key="1">
    <citation type="submission" date="2017-03" db="EMBL/GenBank/DDBJ databases">
        <title>The mitochondrial genome of the carnivorous plant Utricularia reniformis (Lentibulariaceae): structure, comparative analysis and evolutionary landmarks.</title>
        <authorList>
            <person name="Silva S.R."/>
            <person name="Alvarenga D.O."/>
            <person name="Michael T.P."/>
            <person name="Miranda V.F.O."/>
            <person name="Varani A.M."/>
        </authorList>
    </citation>
    <scope>NUCLEOTIDE SEQUENCE</scope>
</reference>
<name>A0A1Y0B2H0_9LAMI</name>
<organism evidence="1">
    <name type="scientific">Utricularia reniformis</name>
    <dbReference type="NCBI Taxonomy" id="192314"/>
    <lineage>
        <taxon>Eukaryota</taxon>
        <taxon>Viridiplantae</taxon>
        <taxon>Streptophyta</taxon>
        <taxon>Embryophyta</taxon>
        <taxon>Tracheophyta</taxon>
        <taxon>Spermatophyta</taxon>
        <taxon>Magnoliopsida</taxon>
        <taxon>eudicotyledons</taxon>
        <taxon>Gunneridae</taxon>
        <taxon>Pentapetalae</taxon>
        <taxon>asterids</taxon>
        <taxon>lamiids</taxon>
        <taxon>Lamiales</taxon>
        <taxon>Lentibulariaceae</taxon>
        <taxon>Utricularia</taxon>
    </lineage>
</organism>
<proteinExistence type="predicted"/>
<dbReference type="AlphaFoldDB" id="A0A1Y0B2H0"/>
<dbReference type="EMBL" id="KY774314">
    <property type="protein sequence ID" value="ART31645.1"/>
    <property type="molecule type" value="Genomic_DNA"/>
</dbReference>
<evidence type="ECO:0000313" key="1">
    <source>
        <dbReference type="EMBL" id="ART31645.1"/>
    </source>
</evidence>
<sequence length="39" mass="4748">MHQPRILPPKEITGRTPMRFTRNLLRPDHELLEFEKHVL</sequence>
<accession>A0A1Y0B2H0</accession>
<keyword evidence="1" id="KW-0496">Mitochondrion</keyword>
<geneLocation type="mitochondrion" evidence="1"/>
<protein>
    <submittedName>
        <fullName evidence="1">Uncharacterized protein</fullName>
    </submittedName>
</protein>
<gene>
    <name evidence="1" type="ORF">AEK19_MT1454</name>
</gene>